<keyword evidence="2 6" id="KW-0285">Flavoprotein</keyword>
<dbReference type="PANTHER" id="PTHR12645">
    <property type="entry name" value="ALR/ERV"/>
    <property type="match status" value="1"/>
</dbReference>
<evidence type="ECO:0000256" key="7">
    <source>
        <dbReference type="SAM" id="SignalP"/>
    </source>
</evidence>
<evidence type="ECO:0000256" key="6">
    <source>
        <dbReference type="RuleBase" id="RU371123"/>
    </source>
</evidence>
<feature type="domain" description="ERV/ALR sulfhydryl oxidase" evidence="8">
    <location>
        <begin position="62"/>
        <end position="162"/>
    </location>
</feature>
<comment type="catalytic activity">
    <reaction evidence="6">
        <text>2 R'C(R)SH + O2 = R'C(R)S-S(R)CR' + H2O2</text>
        <dbReference type="Rhea" id="RHEA:17357"/>
        <dbReference type="ChEBI" id="CHEBI:15379"/>
        <dbReference type="ChEBI" id="CHEBI:16240"/>
        <dbReference type="ChEBI" id="CHEBI:16520"/>
        <dbReference type="ChEBI" id="CHEBI:17412"/>
        <dbReference type="EC" id="1.8.3.2"/>
    </reaction>
</comment>
<keyword evidence="5" id="KW-1015">Disulfide bond</keyword>
<dbReference type="EMBL" id="HF935323">
    <property type="protein sequence ID" value="CCX06923.1"/>
    <property type="molecule type" value="Genomic_DNA"/>
</dbReference>
<keyword evidence="4 6" id="KW-0560">Oxidoreductase</keyword>
<evidence type="ECO:0000313" key="9">
    <source>
        <dbReference type="EMBL" id="CCX06923.1"/>
    </source>
</evidence>
<proteinExistence type="predicted"/>
<reference evidence="9 10" key="1">
    <citation type="journal article" date="2013" name="PLoS Genet.">
        <title>The genome and development-dependent transcriptomes of Pyronema confluens: a window into fungal evolution.</title>
        <authorList>
            <person name="Traeger S."/>
            <person name="Altegoer F."/>
            <person name="Freitag M."/>
            <person name="Gabaldon T."/>
            <person name="Kempken F."/>
            <person name="Kumar A."/>
            <person name="Marcet-Houben M."/>
            <person name="Poggeler S."/>
            <person name="Stajich J.E."/>
            <person name="Nowrousian M."/>
        </authorList>
    </citation>
    <scope>NUCLEOTIDE SEQUENCE [LARGE SCALE GENOMIC DNA]</scope>
    <source>
        <strain evidence="10">CBS 100304</strain>
        <tissue evidence="9">Vegetative mycelium</tissue>
    </source>
</reference>
<feature type="signal peptide" evidence="7">
    <location>
        <begin position="1"/>
        <end position="28"/>
    </location>
</feature>
<keyword evidence="7" id="KW-0732">Signal</keyword>
<dbReference type="GO" id="GO:0016971">
    <property type="term" value="F:flavin-dependent sulfhydryl oxidase activity"/>
    <property type="evidence" value="ECO:0007669"/>
    <property type="project" value="InterPro"/>
</dbReference>
<dbReference type="EC" id="1.8.3.2" evidence="6"/>
<evidence type="ECO:0000256" key="2">
    <source>
        <dbReference type="ARBA" id="ARBA00022630"/>
    </source>
</evidence>
<dbReference type="STRING" id="1076935.U4L3N5"/>
<sequence length="224" mass="24837">MRSRLAVVATVLSVFIFLSYLLLPGSAPSPITSSPNPQPFTAPIHASPDLLNGGAIMPHLGNETIKAELGRASWKLLHTTLSRYPVSPTPDEREALNTYLHLFARLYPCGECAGHFQKLLKKFPPQTSSRDAASQWGCYVHNLVNERLGKKEFECRLVMEHYKCGCAEEDGKDAKAATGELKGKKERATIVATKEKEVEERKPIDKLEENVKKAGNRVEIERGP</sequence>
<evidence type="ECO:0000256" key="1">
    <source>
        <dbReference type="ARBA" id="ARBA00001974"/>
    </source>
</evidence>
<dbReference type="eggNOG" id="KOG3355">
    <property type="taxonomic scope" value="Eukaryota"/>
</dbReference>
<dbReference type="AlphaFoldDB" id="U4L3N5"/>
<gene>
    <name evidence="9" type="ORF">PCON_06509</name>
</gene>
<dbReference type="InterPro" id="IPR039799">
    <property type="entry name" value="ALR/ERV"/>
</dbReference>
<dbReference type="SUPFAM" id="SSF69000">
    <property type="entry name" value="FAD-dependent thiol oxidase"/>
    <property type="match status" value="1"/>
</dbReference>
<protein>
    <recommendedName>
        <fullName evidence="6">Sulfhydryl oxidase</fullName>
        <ecNumber evidence="6">1.8.3.2</ecNumber>
    </recommendedName>
</protein>
<evidence type="ECO:0000259" key="8">
    <source>
        <dbReference type="PROSITE" id="PS51324"/>
    </source>
</evidence>
<dbReference type="PROSITE" id="PS51324">
    <property type="entry name" value="ERV_ALR"/>
    <property type="match status" value="1"/>
</dbReference>
<evidence type="ECO:0000256" key="3">
    <source>
        <dbReference type="ARBA" id="ARBA00022827"/>
    </source>
</evidence>
<keyword evidence="10" id="KW-1185">Reference proteome</keyword>
<organism evidence="9 10">
    <name type="scientific">Pyronema omphalodes (strain CBS 100304)</name>
    <name type="common">Pyronema confluens</name>
    <dbReference type="NCBI Taxonomy" id="1076935"/>
    <lineage>
        <taxon>Eukaryota</taxon>
        <taxon>Fungi</taxon>
        <taxon>Dikarya</taxon>
        <taxon>Ascomycota</taxon>
        <taxon>Pezizomycotina</taxon>
        <taxon>Pezizomycetes</taxon>
        <taxon>Pezizales</taxon>
        <taxon>Pyronemataceae</taxon>
        <taxon>Pyronema</taxon>
    </lineage>
</organism>
<evidence type="ECO:0000256" key="4">
    <source>
        <dbReference type="ARBA" id="ARBA00023002"/>
    </source>
</evidence>
<dbReference type="InterPro" id="IPR036774">
    <property type="entry name" value="ERV/ALR_sulphydryl_oxid_sf"/>
</dbReference>
<dbReference type="OMA" id="MARKPHF"/>
<dbReference type="GO" id="GO:0050660">
    <property type="term" value="F:flavin adenine dinucleotide binding"/>
    <property type="evidence" value="ECO:0007669"/>
    <property type="project" value="TreeGrafter"/>
</dbReference>
<dbReference type="FunFam" id="1.20.120.310:FF:000002">
    <property type="entry name" value="Sulfhydryl oxidase"/>
    <property type="match status" value="1"/>
</dbReference>
<dbReference type="GO" id="GO:0005739">
    <property type="term" value="C:mitochondrion"/>
    <property type="evidence" value="ECO:0007669"/>
    <property type="project" value="TreeGrafter"/>
</dbReference>
<keyword evidence="3 6" id="KW-0274">FAD</keyword>
<accession>U4L3N5</accession>
<name>U4L3N5_PYROM</name>
<dbReference type="Gene3D" id="1.20.120.310">
    <property type="entry name" value="ERV/ALR sulfhydryl oxidase domain"/>
    <property type="match status" value="1"/>
</dbReference>
<feature type="chain" id="PRO_5004651262" description="Sulfhydryl oxidase" evidence="7">
    <location>
        <begin position="29"/>
        <end position="224"/>
    </location>
</feature>
<evidence type="ECO:0000313" key="10">
    <source>
        <dbReference type="Proteomes" id="UP000018144"/>
    </source>
</evidence>
<dbReference type="PANTHER" id="PTHR12645:SF1">
    <property type="entry name" value="FAD-LINKED SULFHYDRYL OXIDASE ERV2"/>
    <property type="match status" value="1"/>
</dbReference>
<evidence type="ECO:0000256" key="5">
    <source>
        <dbReference type="ARBA" id="ARBA00023157"/>
    </source>
</evidence>
<comment type="cofactor">
    <cofactor evidence="1 6">
        <name>FAD</name>
        <dbReference type="ChEBI" id="CHEBI:57692"/>
    </cofactor>
</comment>
<dbReference type="Pfam" id="PF04777">
    <property type="entry name" value="Evr1_Alr"/>
    <property type="match status" value="1"/>
</dbReference>
<dbReference type="Proteomes" id="UP000018144">
    <property type="component" value="Unassembled WGS sequence"/>
</dbReference>
<dbReference type="InterPro" id="IPR017905">
    <property type="entry name" value="ERV/ALR_sulphydryl_oxidase"/>
</dbReference>